<dbReference type="Gene3D" id="3.20.20.80">
    <property type="entry name" value="Glycosidases"/>
    <property type="match status" value="1"/>
</dbReference>
<dbReference type="SUPFAM" id="SSF51445">
    <property type="entry name" value="(Trans)glycosidases"/>
    <property type="match status" value="1"/>
</dbReference>
<dbReference type="CDD" id="cd06543">
    <property type="entry name" value="GH18_PF-ChiA-like"/>
    <property type="match status" value="1"/>
</dbReference>
<evidence type="ECO:0000259" key="1">
    <source>
        <dbReference type="PROSITE" id="PS51910"/>
    </source>
</evidence>
<accession>A0A6P2C3A0</accession>
<evidence type="ECO:0000313" key="3">
    <source>
        <dbReference type="Proteomes" id="UP000460272"/>
    </source>
</evidence>
<comment type="caution">
    <text evidence="2">The sequence shown here is derived from an EMBL/GenBank/DDBJ whole genome shotgun (WGS) entry which is preliminary data.</text>
</comment>
<dbReference type="Proteomes" id="UP000460272">
    <property type="component" value="Unassembled WGS sequence"/>
</dbReference>
<dbReference type="Pfam" id="PF00704">
    <property type="entry name" value="Glyco_hydro_18"/>
    <property type="match status" value="1"/>
</dbReference>
<dbReference type="InterPro" id="IPR001223">
    <property type="entry name" value="Glyco_hydro18_cat"/>
</dbReference>
<dbReference type="AlphaFoldDB" id="A0A6P2C3A0"/>
<dbReference type="PANTHER" id="PTHR42976">
    <property type="entry name" value="BIFUNCTIONAL CHITINASE/LYSOZYME-RELATED"/>
    <property type="match status" value="1"/>
</dbReference>
<dbReference type="GO" id="GO:0005975">
    <property type="term" value="P:carbohydrate metabolic process"/>
    <property type="evidence" value="ECO:0007669"/>
    <property type="project" value="InterPro"/>
</dbReference>
<evidence type="ECO:0000313" key="2">
    <source>
        <dbReference type="EMBL" id="TVZ04701.1"/>
    </source>
</evidence>
<dbReference type="PANTHER" id="PTHR42976:SF1">
    <property type="entry name" value="GH18 DOMAIN-CONTAINING PROTEIN-RELATED"/>
    <property type="match status" value="1"/>
</dbReference>
<keyword evidence="3" id="KW-1185">Reference proteome</keyword>
<dbReference type="InterPro" id="IPR052750">
    <property type="entry name" value="GH18_Chitinase"/>
</dbReference>
<dbReference type="PROSITE" id="PS51910">
    <property type="entry name" value="GH18_2"/>
    <property type="match status" value="1"/>
</dbReference>
<name>A0A6P2C3A0_9ACTN</name>
<sequence>MYAPYFESWDSADGSLAQLSAASGAKYLSLAFLQTDQPGSCNAYWNGSAATPISATAAGSFGADIAAVQAAGGNVIPSFGGYTADTTGTELADSCTSVDAIAKVYESLITTYHVPRIDLDIEQNSLSDTAAIQRRNQAIAETEAWAAQHGKHIQFSYTLPTFATGLPSAELGVLQDAVAEGAKISTVNIMTFDYLYGTQQNMLTDAESAATALHGQLASLYPGLSSRALWRMIGVTQMQGIDDFGTEETFTTAQAPAFAIWAAIHGLGEISVWALQRDNGNCPGTKGAGSCSGVAQPDWFYSHVFEPFSYLP</sequence>
<dbReference type="OrthoDB" id="99456at2"/>
<organism evidence="2 3">
    <name type="scientific">Trebonia kvetii</name>
    <dbReference type="NCBI Taxonomy" id="2480626"/>
    <lineage>
        <taxon>Bacteria</taxon>
        <taxon>Bacillati</taxon>
        <taxon>Actinomycetota</taxon>
        <taxon>Actinomycetes</taxon>
        <taxon>Streptosporangiales</taxon>
        <taxon>Treboniaceae</taxon>
        <taxon>Trebonia</taxon>
    </lineage>
</organism>
<dbReference type="EMBL" id="RPFW01000003">
    <property type="protein sequence ID" value="TVZ04701.1"/>
    <property type="molecule type" value="Genomic_DNA"/>
</dbReference>
<proteinExistence type="predicted"/>
<dbReference type="InterPro" id="IPR017853">
    <property type="entry name" value="GH"/>
</dbReference>
<reference evidence="2 3" key="1">
    <citation type="submission" date="2018-11" db="EMBL/GenBank/DDBJ databases">
        <title>Trebonia kvetii gen.nov., sp.nov., a novel acidophilic actinobacterium, and proposal of the new actinobacterial family Treboniaceae fam. nov.</title>
        <authorList>
            <person name="Rapoport D."/>
            <person name="Sagova-Mareckova M."/>
            <person name="Sedlacek I."/>
            <person name="Provaznik J."/>
            <person name="Kralova S."/>
            <person name="Pavlinic D."/>
            <person name="Benes V."/>
            <person name="Kopecky J."/>
        </authorList>
    </citation>
    <scope>NUCLEOTIDE SEQUENCE [LARGE SCALE GENOMIC DNA]</scope>
    <source>
        <strain evidence="2 3">15Tr583</strain>
    </source>
</reference>
<protein>
    <submittedName>
        <fullName evidence="2">Chitinase</fullName>
    </submittedName>
</protein>
<gene>
    <name evidence="2" type="ORF">EAS64_18410</name>
</gene>
<feature type="domain" description="GH18" evidence="1">
    <location>
        <begin position="1"/>
        <end position="312"/>
    </location>
</feature>